<name>A0A2S8AGJ7_9FLAO</name>
<dbReference type="InterPro" id="IPR029069">
    <property type="entry name" value="HotDog_dom_sf"/>
</dbReference>
<dbReference type="Pfam" id="PF13279">
    <property type="entry name" value="4HBT_2"/>
    <property type="match status" value="1"/>
</dbReference>
<keyword evidence="2" id="KW-1185">Reference proteome</keyword>
<evidence type="ECO:0000313" key="1">
    <source>
        <dbReference type="EMBL" id="PQL95500.1"/>
    </source>
</evidence>
<organism evidence="1 2">
    <name type="scientific">Apibacter adventoris</name>
    <dbReference type="NCBI Taxonomy" id="1679466"/>
    <lineage>
        <taxon>Bacteria</taxon>
        <taxon>Pseudomonadati</taxon>
        <taxon>Bacteroidota</taxon>
        <taxon>Flavobacteriia</taxon>
        <taxon>Flavobacteriales</taxon>
        <taxon>Weeksellaceae</taxon>
        <taxon>Apibacter</taxon>
    </lineage>
</organism>
<dbReference type="Gene3D" id="3.10.129.10">
    <property type="entry name" value="Hotdog Thioesterase"/>
    <property type="match status" value="1"/>
</dbReference>
<proteinExistence type="predicted"/>
<dbReference type="CDD" id="cd00586">
    <property type="entry name" value="4HBT"/>
    <property type="match status" value="1"/>
</dbReference>
<comment type="caution">
    <text evidence="1">The sequence shown here is derived from an EMBL/GenBank/DDBJ whole genome shotgun (WGS) entry which is preliminary data.</text>
</comment>
<reference evidence="1 2" key="1">
    <citation type="submission" date="2018-02" db="EMBL/GenBank/DDBJ databases">
        <title>Genome sequences of Apibacter spp., gut symbionts of Asian honey bees.</title>
        <authorList>
            <person name="Kwong W.K."/>
            <person name="Steele M.I."/>
            <person name="Moran N.A."/>
        </authorList>
    </citation>
    <scope>NUCLEOTIDE SEQUENCE [LARGE SCALE GENOMIC DNA]</scope>
    <source>
        <strain evidence="2">wkB301</strain>
    </source>
</reference>
<gene>
    <name evidence="1" type="ORF">C4S77_01515</name>
</gene>
<accession>A0A2S8AGJ7</accession>
<protein>
    <submittedName>
        <fullName evidence="1">Thioesterase</fullName>
    </submittedName>
</protein>
<dbReference type="SUPFAM" id="SSF54637">
    <property type="entry name" value="Thioesterase/thiol ester dehydrase-isomerase"/>
    <property type="match status" value="1"/>
</dbReference>
<dbReference type="Proteomes" id="UP000238042">
    <property type="component" value="Unassembled WGS sequence"/>
</dbReference>
<dbReference type="RefSeq" id="WP_105245555.1">
    <property type="nucleotide sequence ID" value="NZ_PSZM01000001.1"/>
</dbReference>
<dbReference type="AlphaFoldDB" id="A0A2S8AGJ7"/>
<dbReference type="EMBL" id="PSZM01000001">
    <property type="protein sequence ID" value="PQL95500.1"/>
    <property type="molecule type" value="Genomic_DNA"/>
</dbReference>
<sequence>MIKEPESGHRVRFMDCDPIGHLSNIRYFDYMLDAREDHCLENYQIDNFAQSKKTGRLWVALQNQIAYIKEVKFNQFVKISSKIIKFTDKTNTVEILMYNENKTIVHAVLWTTLIYFNLTTRKSEDQPEEFLNLFQNVCVDIPEELFEDRVMSLRSWNKQNLSKH</sequence>
<dbReference type="OrthoDB" id="9791529at2"/>
<evidence type="ECO:0000313" key="2">
    <source>
        <dbReference type="Proteomes" id="UP000238042"/>
    </source>
</evidence>